<dbReference type="EMBL" id="JACHBS010000001">
    <property type="protein sequence ID" value="MBB5618295.1"/>
    <property type="molecule type" value="Genomic_DNA"/>
</dbReference>
<accession>A0A840XB60</accession>
<dbReference type="SUPFAM" id="SSF56601">
    <property type="entry name" value="beta-lactamase/transpeptidase-like"/>
    <property type="match status" value="1"/>
</dbReference>
<dbReference type="InterPro" id="IPR012338">
    <property type="entry name" value="Beta-lactam/transpept-like"/>
</dbReference>
<keyword evidence="3" id="KW-1185">Reference proteome</keyword>
<dbReference type="PANTHER" id="PTHR46825:SF9">
    <property type="entry name" value="BETA-LACTAMASE-RELATED DOMAIN-CONTAINING PROTEIN"/>
    <property type="match status" value="1"/>
</dbReference>
<dbReference type="InterPro" id="IPR050491">
    <property type="entry name" value="AmpC-like"/>
</dbReference>
<proteinExistence type="predicted"/>
<dbReference type="InterPro" id="IPR001466">
    <property type="entry name" value="Beta-lactam-related"/>
</dbReference>
<comment type="caution">
    <text evidence="2">The sequence shown here is derived from an EMBL/GenBank/DDBJ whole genome shotgun (WGS) entry which is preliminary data.</text>
</comment>
<organism evidence="2 3">
    <name type="scientific">Microcella frigidaquae</name>
    <dbReference type="NCBI Taxonomy" id="424758"/>
    <lineage>
        <taxon>Bacteria</taxon>
        <taxon>Bacillati</taxon>
        <taxon>Actinomycetota</taxon>
        <taxon>Actinomycetes</taxon>
        <taxon>Micrococcales</taxon>
        <taxon>Microbacteriaceae</taxon>
        <taxon>Microcella</taxon>
    </lineage>
</organism>
<dbReference type="OrthoDB" id="4281716at2"/>
<dbReference type="AlphaFoldDB" id="A0A840XB60"/>
<feature type="domain" description="Beta-lactamase-related" evidence="1">
    <location>
        <begin position="43"/>
        <end position="339"/>
    </location>
</feature>
<protein>
    <submittedName>
        <fullName evidence="2">CubicO group peptidase (Beta-lactamase class C family)</fullName>
    </submittedName>
</protein>
<gene>
    <name evidence="2" type="ORF">BJ959_001791</name>
</gene>
<evidence type="ECO:0000259" key="1">
    <source>
        <dbReference type="Pfam" id="PF00144"/>
    </source>
</evidence>
<dbReference type="PANTHER" id="PTHR46825">
    <property type="entry name" value="D-ALANYL-D-ALANINE-CARBOXYPEPTIDASE/ENDOPEPTIDASE AMPH"/>
    <property type="match status" value="1"/>
</dbReference>
<dbReference type="RefSeq" id="WP_153982258.1">
    <property type="nucleotide sequence ID" value="NZ_BAAANZ010000002.1"/>
</dbReference>
<evidence type="ECO:0000313" key="2">
    <source>
        <dbReference type="EMBL" id="MBB5618295.1"/>
    </source>
</evidence>
<dbReference type="Pfam" id="PF00144">
    <property type="entry name" value="Beta-lactamase"/>
    <property type="match status" value="1"/>
</dbReference>
<dbReference type="Proteomes" id="UP000552883">
    <property type="component" value="Unassembled WGS sequence"/>
</dbReference>
<name>A0A840XB60_9MICO</name>
<evidence type="ECO:0000313" key="3">
    <source>
        <dbReference type="Proteomes" id="UP000552883"/>
    </source>
</evidence>
<reference evidence="2 3" key="1">
    <citation type="submission" date="2020-08" db="EMBL/GenBank/DDBJ databases">
        <title>Sequencing the genomes of 1000 actinobacteria strains.</title>
        <authorList>
            <person name="Klenk H.-P."/>
        </authorList>
    </citation>
    <scope>NUCLEOTIDE SEQUENCE [LARGE SCALE GENOMIC DNA]</scope>
    <source>
        <strain evidence="2 3">DSM 23889</strain>
    </source>
</reference>
<dbReference type="Gene3D" id="3.40.710.10">
    <property type="entry name" value="DD-peptidase/beta-lactamase superfamily"/>
    <property type="match status" value="1"/>
</dbReference>
<sequence length="357" mass="39501">MSTREQRIHRLIERSAADPRTGEVLWRVVAPATNGEPGLDVVHGDLDRPFFIASVSKLFTVVCLAQLRDEGRLDWDAPIAGYLPDLDLSGLAVEKGRDGSVRDGRARDVSGEITVREVMGHTAGLADYFEGPRPDGPTTLERALQSDFGWGEAEVIEWTRAMTPARRGRGLYSDTGFQLLDGVVERLDGRPFAESVRARITQPLGLDRTYVFTTETLDRFDEMAVIRHGDRDLRLPLLLASCGGQGGVVSTLRDGVTFLQAFFDGCLFHAALLDEMLIDWHRIFSPLEYGTGVMRFRLPAVFTGFRSFEFQGHSGASGVVWYRDARSGVLVVGTVNQLKQRQLPYQLMVRTAAVAGS</sequence>